<dbReference type="Proteomes" id="UP000037822">
    <property type="component" value="Unassembled WGS sequence"/>
</dbReference>
<proteinExistence type="predicted"/>
<dbReference type="SUPFAM" id="SSF52540">
    <property type="entry name" value="P-loop containing nucleoside triphosphate hydrolases"/>
    <property type="match status" value="1"/>
</dbReference>
<dbReference type="PATRIC" id="fig|1526658.3.peg.4056"/>
<dbReference type="Gene3D" id="3.40.50.300">
    <property type="entry name" value="P-loop containing nucleotide triphosphate hydrolases"/>
    <property type="match status" value="1"/>
</dbReference>
<dbReference type="AlphaFoldDB" id="A0A0N0MC80"/>
<accession>A0A0N0MC80</accession>
<keyword evidence="2" id="KW-1185">Reference proteome</keyword>
<dbReference type="InterPro" id="IPR027417">
    <property type="entry name" value="P-loop_NTPase"/>
</dbReference>
<dbReference type="Pfam" id="PF13481">
    <property type="entry name" value="AAA_25"/>
    <property type="match status" value="1"/>
</dbReference>
<dbReference type="CDD" id="cd01125">
    <property type="entry name" value="RepA_RSF1010_like"/>
    <property type="match status" value="1"/>
</dbReference>
<reference evidence="1 2" key="1">
    <citation type="submission" date="2015-07" db="EMBL/GenBank/DDBJ databases">
        <title>Whole genome sequencing of Bosea vaviloviae isolated from cave pool.</title>
        <authorList>
            <person name="Tan N.E.H."/>
            <person name="Lee Y.P."/>
            <person name="Gan H.M."/>
            <person name="Barton H."/>
            <person name="Savka M.A."/>
        </authorList>
    </citation>
    <scope>NUCLEOTIDE SEQUENCE [LARGE SCALE GENOMIC DNA]</scope>
    <source>
        <strain evidence="1 2">SD260</strain>
    </source>
</reference>
<protein>
    <recommendedName>
        <fullName evidence="3">Recombinase RecA</fullName>
    </recommendedName>
</protein>
<evidence type="ECO:0000313" key="1">
    <source>
        <dbReference type="EMBL" id="KPH80767.1"/>
    </source>
</evidence>
<organism evidence="1 2">
    <name type="scientific">Bosea vaviloviae</name>
    <dbReference type="NCBI Taxonomy" id="1526658"/>
    <lineage>
        <taxon>Bacteria</taxon>
        <taxon>Pseudomonadati</taxon>
        <taxon>Pseudomonadota</taxon>
        <taxon>Alphaproteobacteria</taxon>
        <taxon>Hyphomicrobiales</taxon>
        <taxon>Boseaceae</taxon>
        <taxon>Bosea</taxon>
    </lineage>
</organism>
<sequence length="396" mass="43418">MADIVDRAFAAAEQQQPVRKPILATPFVWQLPWKIPPRQFLYGRHYVRKYLSATIAPGGVGKSALALTEAVAMASGKPILGLQSRPLTVWYWNGEDPIDETQRRIAAACIHHRVAPVDIEGRLFIDSGRETEISMAKGSPRGFVPNEEVKRELIQTIHENGIDVVIIDPFVSSHEVAENDNGQIAAVCKRWAQIADETGCAVEFVHHARKLAAGGSGDVTADDARGASALLAAVRSARTLNTMSKDDAEKAKVEQPRSHVRVDDVKANLAPPAEGAKWFKLVSVPLGNATDHDPQDEVGVVTTWKWPDPNEDVTIADVIAAQDRIASGEWRLDPQSKSWVGLAVAEALDLDPADRGAKSAIKLLIMKWIANGWLRIVKRNDAKRMAREFVEVGERP</sequence>
<gene>
    <name evidence="1" type="ORF">AE618_13090</name>
</gene>
<dbReference type="InterPro" id="IPR038724">
    <property type="entry name" value="RepA"/>
</dbReference>
<comment type="caution">
    <text evidence="1">The sequence shown here is derived from an EMBL/GenBank/DDBJ whole genome shotgun (WGS) entry which is preliminary data.</text>
</comment>
<name>A0A0N0MC80_9HYPH</name>
<evidence type="ECO:0000313" key="2">
    <source>
        <dbReference type="Proteomes" id="UP000037822"/>
    </source>
</evidence>
<evidence type="ECO:0008006" key="3">
    <source>
        <dbReference type="Google" id="ProtNLM"/>
    </source>
</evidence>
<dbReference type="EMBL" id="LGSZ01000040">
    <property type="protein sequence ID" value="KPH80767.1"/>
    <property type="molecule type" value="Genomic_DNA"/>
</dbReference>